<keyword evidence="5" id="KW-0812">Transmembrane</keyword>
<keyword evidence="12" id="KW-1185">Reference proteome</keyword>
<evidence type="ECO:0000313" key="12">
    <source>
        <dbReference type="Proteomes" id="UP000659654"/>
    </source>
</evidence>
<comment type="caution">
    <text evidence="11">The sequence shown here is derived from an EMBL/GenBank/DDBJ whole genome shotgun (WGS) entry which is preliminary data.</text>
</comment>
<accession>A0A7I8XH23</accession>
<keyword evidence="9" id="KW-0472">Membrane</keyword>
<comment type="subcellular location">
    <subcellularLocation>
        <location evidence="1 10">Golgi apparatus membrane</location>
        <topology evidence="1 10">Single-pass type II membrane protein</topology>
    </subcellularLocation>
</comment>
<reference evidence="11" key="1">
    <citation type="submission" date="2020-09" db="EMBL/GenBank/DDBJ databases">
        <authorList>
            <person name="Kikuchi T."/>
        </authorList>
    </citation>
    <scope>NUCLEOTIDE SEQUENCE</scope>
    <source>
        <strain evidence="11">Ka4C1</strain>
    </source>
</reference>
<keyword evidence="3 10" id="KW-0328">Glycosyltransferase</keyword>
<evidence type="ECO:0000256" key="9">
    <source>
        <dbReference type="ARBA" id="ARBA00023136"/>
    </source>
</evidence>
<dbReference type="EC" id="2.4.1.-" evidence="10"/>
<comment type="similarity">
    <text evidence="2 10">Belongs to the glycosyltransferase 31 family.</text>
</comment>
<dbReference type="EMBL" id="CAJFCV020000001">
    <property type="protein sequence ID" value="CAG9079583.1"/>
    <property type="molecule type" value="Genomic_DNA"/>
</dbReference>
<dbReference type="Proteomes" id="UP000659654">
    <property type="component" value="Unassembled WGS sequence"/>
</dbReference>
<dbReference type="InterPro" id="IPR002659">
    <property type="entry name" value="Glyco_trans_31"/>
</dbReference>
<evidence type="ECO:0000256" key="1">
    <source>
        <dbReference type="ARBA" id="ARBA00004323"/>
    </source>
</evidence>
<name>A0A7I8XH23_BURXY</name>
<dbReference type="GO" id="GO:0000139">
    <property type="term" value="C:Golgi membrane"/>
    <property type="evidence" value="ECO:0007669"/>
    <property type="project" value="UniProtKB-SubCell"/>
</dbReference>
<dbReference type="Proteomes" id="UP000582659">
    <property type="component" value="Unassembled WGS sequence"/>
</dbReference>
<evidence type="ECO:0000256" key="6">
    <source>
        <dbReference type="ARBA" id="ARBA00022968"/>
    </source>
</evidence>
<evidence type="ECO:0000256" key="5">
    <source>
        <dbReference type="ARBA" id="ARBA00022692"/>
    </source>
</evidence>
<evidence type="ECO:0000256" key="8">
    <source>
        <dbReference type="ARBA" id="ARBA00023034"/>
    </source>
</evidence>
<dbReference type="Pfam" id="PF01762">
    <property type="entry name" value="Galactosyl_T"/>
    <property type="match status" value="1"/>
</dbReference>
<dbReference type="GO" id="GO:0006493">
    <property type="term" value="P:protein O-linked glycosylation"/>
    <property type="evidence" value="ECO:0007669"/>
    <property type="project" value="TreeGrafter"/>
</dbReference>
<evidence type="ECO:0000313" key="11">
    <source>
        <dbReference type="EMBL" id="CAD5207924.1"/>
    </source>
</evidence>
<evidence type="ECO:0000256" key="2">
    <source>
        <dbReference type="ARBA" id="ARBA00008661"/>
    </source>
</evidence>
<dbReference type="AlphaFoldDB" id="A0A7I8XH23"/>
<sequence>MKTKIEFVRPLDMRARRWTGGMVRKRWCALVAGAIICFVLLISNASTVYTLLGKLFLPKTPLDIAPFEALFQMEQIDLKINDTEFSYNMSIPVDPNQCNGVEVVVYTMTLGDEKSFERRETVREVLRRTTNRSIIFRFFLGKSDDLNLTILIPEVQKYNDIVYYDHKDTYRENYAKWYTINEYHLRHCPNVTHVIKMDHDVAVDYGRFFEWLDLDFGGLLTNHTEYFLCQEMRGYKPYRKLGDRWYISWDEYPRRWWPNYCYGYFVLTTTETIASVQHGMRDISLVHMDDAFITGIVRKNLSIPIINWHGIFSQPEHVSYENCDLLDTIHSFFVVHNVTHRELAKGWIEDMRTLEC</sequence>
<evidence type="ECO:0000256" key="7">
    <source>
        <dbReference type="ARBA" id="ARBA00022989"/>
    </source>
</evidence>
<keyword evidence="7" id="KW-1133">Transmembrane helix</keyword>
<evidence type="ECO:0000256" key="3">
    <source>
        <dbReference type="ARBA" id="ARBA00022676"/>
    </source>
</evidence>
<dbReference type="EMBL" id="CAJFDI010000001">
    <property type="protein sequence ID" value="CAD5207924.1"/>
    <property type="molecule type" value="Genomic_DNA"/>
</dbReference>
<gene>
    <name evidence="11" type="ORF">BXYJ_LOCUS168</name>
</gene>
<dbReference type="PANTHER" id="PTHR11214">
    <property type="entry name" value="BETA-1,3-N-ACETYLGLUCOSAMINYLTRANSFERASE"/>
    <property type="match status" value="1"/>
</dbReference>
<protein>
    <recommendedName>
        <fullName evidence="10">Hexosyltransferase</fullName>
        <ecNumber evidence="10">2.4.1.-</ecNumber>
    </recommendedName>
</protein>
<organism evidence="11 12">
    <name type="scientific">Bursaphelenchus xylophilus</name>
    <name type="common">Pinewood nematode worm</name>
    <name type="synonym">Aphelenchoides xylophilus</name>
    <dbReference type="NCBI Taxonomy" id="6326"/>
    <lineage>
        <taxon>Eukaryota</taxon>
        <taxon>Metazoa</taxon>
        <taxon>Ecdysozoa</taxon>
        <taxon>Nematoda</taxon>
        <taxon>Chromadorea</taxon>
        <taxon>Rhabditida</taxon>
        <taxon>Tylenchina</taxon>
        <taxon>Tylenchomorpha</taxon>
        <taxon>Aphelenchoidea</taxon>
        <taxon>Aphelenchoididae</taxon>
        <taxon>Bursaphelenchus</taxon>
    </lineage>
</organism>
<proteinExistence type="inferred from homology"/>
<dbReference type="OrthoDB" id="5825824at2759"/>
<keyword evidence="4" id="KW-0808">Transferase</keyword>
<evidence type="ECO:0000256" key="4">
    <source>
        <dbReference type="ARBA" id="ARBA00022679"/>
    </source>
</evidence>
<dbReference type="PANTHER" id="PTHR11214:SF376">
    <property type="entry name" value="HEXOSYLTRANSFERASE"/>
    <property type="match status" value="1"/>
</dbReference>
<evidence type="ECO:0000256" key="10">
    <source>
        <dbReference type="RuleBase" id="RU363063"/>
    </source>
</evidence>
<keyword evidence="6" id="KW-0735">Signal-anchor</keyword>
<dbReference type="SMR" id="A0A7I8XH23"/>
<keyword evidence="8 10" id="KW-0333">Golgi apparatus</keyword>
<dbReference type="GO" id="GO:0016758">
    <property type="term" value="F:hexosyltransferase activity"/>
    <property type="evidence" value="ECO:0007669"/>
    <property type="project" value="InterPro"/>
</dbReference>